<protein>
    <submittedName>
        <fullName evidence="1">Bacteriophage f237 ORF9</fullName>
    </submittedName>
</protein>
<sequence>MKYHEMTKSQIFREFNCGLSIEDVAQICCKSIGTVRGWDKGNPIPNECRKLMKIHKRMALSHYEEWKGFKVVANKLELPTGQLVSPQQVLTGIALLEIQSELEIKTSRKLLSYARVLASLK</sequence>
<dbReference type="Proteomes" id="UP000002817">
    <property type="component" value="Unassembled WGS sequence"/>
</dbReference>
<evidence type="ECO:0000313" key="2">
    <source>
        <dbReference type="Proteomes" id="UP000002817"/>
    </source>
</evidence>
<dbReference type="AlphaFoldDB" id="F9SW43"/>
<dbReference type="RefSeq" id="WP_004417879.1">
    <property type="nucleotide sequence ID" value="NZ_ACZV01000005.1"/>
</dbReference>
<dbReference type="OrthoDB" id="5816214at2"/>
<dbReference type="PATRIC" id="fig|675816.5.peg.3145"/>
<reference evidence="1 2" key="1">
    <citation type="journal article" date="2012" name="Int. J. Syst. Evol. Microbiol.">
        <title>Vibrio caribbeanicus sp. nov., isolated from the marine sponge Scleritoderma cyanea.</title>
        <authorList>
            <person name="Hoffmann M."/>
            <person name="Monday S.R."/>
            <person name="Allard M.W."/>
            <person name="Strain E.A."/>
            <person name="Whittaker P."/>
            <person name="Naum M."/>
            <person name="McCarthy P.J."/>
            <person name="Lopez J.V."/>
            <person name="Fischer M."/>
            <person name="Brown E.W."/>
        </authorList>
    </citation>
    <scope>NUCLEOTIDE SEQUENCE [LARGE SCALE GENOMIC DNA]</scope>
    <source>
        <strain evidence="2">CIP 102891 / ATCC 33934</strain>
    </source>
</reference>
<evidence type="ECO:0000313" key="1">
    <source>
        <dbReference type="EMBL" id="EGU48009.1"/>
    </source>
</evidence>
<gene>
    <name evidence="1" type="ORF">VIOR3934_15836</name>
</gene>
<organism evidence="1 2">
    <name type="scientific">Vibrio orientalis CIP 102891 = ATCC 33934</name>
    <dbReference type="NCBI Taxonomy" id="675816"/>
    <lineage>
        <taxon>Bacteria</taxon>
        <taxon>Pseudomonadati</taxon>
        <taxon>Pseudomonadota</taxon>
        <taxon>Gammaproteobacteria</taxon>
        <taxon>Vibrionales</taxon>
        <taxon>Vibrionaceae</taxon>
        <taxon>Vibrio</taxon>
        <taxon>Vibrio oreintalis group</taxon>
    </lineage>
</organism>
<accession>F9SW43</accession>
<name>F9SW43_VIBOR</name>
<comment type="caution">
    <text evidence="1">The sequence shown here is derived from an EMBL/GenBank/DDBJ whole genome shotgun (WGS) entry which is preliminary data.</text>
</comment>
<proteinExistence type="predicted"/>
<dbReference type="EMBL" id="AFWH01000043">
    <property type="protein sequence ID" value="EGU48009.1"/>
    <property type="molecule type" value="Genomic_DNA"/>
</dbReference>